<dbReference type="GO" id="GO:0006508">
    <property type="term" value="P:proteolysis"/>
    <property type="evidence" value="ECO:0007669"/>
    <property type="project" value="InterPro"/>
</dbReference>
<keyword evidence="3" id="KW-1185">Reference proteome</keyword>
<reference evidence="4" key="1">
    <citation type="submission" date="2016-11" db="UniProtKB">
        <authorList>
            <consortium name="WormBaseParasite"/>
        </authorList>
    </citation>
    <scope>IDENTIFICATION</scope>
</reference>
<organism evidence="3 4">
    <name type="scientific">Steinernema glaseri</name>
    <dbReference type="NCBI Taxonomy" id="37863"/>
    <lineage>
        <taxon>Eukaryota</taxon>
        <taxon>Metazoa</taxon>
        <taxon>Ecdysozoa</taxon>
        <taxon>Nematoda</taxon>
        <taxon>Chromadorea</taxon>
        <taxon>Rhabditida</taxon>
        <taxon>Tylenchina</taxon>
        <taxon>Panagrolaimomorpha</taxon>
        <taxon>Strongyloidoidea</taxon>
        <taxon>Steinernematidae</taxon>
        <taxon>Steinernema</taxon>
    </lineage>
</organism>
<dbReference type="AlphaFoldDB" id="A0A1I8A1S4"/>
<dbReference type="InterPro" id="IPR001375">
    <property type="entry name" value="Peptidase_S9_cat"/>
</dbReference>
<keyword evidence="1" id="KW-0378">Hydrolase</keyword>
<dbReference type="InterPro" id="IPR029058">
    <property type="entry name" value="AB_hydrolase_fold"/>
</dbReference>
<evidence type="ECO:0000313" key="4">
    <source>
        <dbReference type="WBParaSite" id="L893_g3202.t1"/>
    </source>
</evidence>
<evidence type="ECO:0000256" key="1">
    <source>
        <dbReference type="ARBA" id="ARBA00022801"/>
    </source>
</evidence>
<evidence type="ECO:0000259" key="2">
    <source>
        <dbReference type="Pfam" id="PF00326"/>
    </source>
</evidence>
<protein>
    <submittedName>
        <fullName evidence="4">Peptidase_S9 domain-containing protein</fullName>
    </submittedName>
</protein>
<sequence length="819" mass="91320">MSIVFLGVVHLAKDAVIGGRGIAFTTTLFEVETLVLQDSVFSAAAAKVGTARHLVDSPLLLWCRSWLTEANEVVSEGTKGDDISLWPRSLENKQIPRGPHMAGLLLLLFGSLFAVGAVRPSDSLIPRELLFGESKYAHAMLSPDGNTIAYLAPDEHGVRNIFTRCVTCSHTEKVSFDSRNNITSFEFTGVPNVILFTQDNDGDENHRLYKLNLTRSSPPHRAVAISDRPRVKAVVVKNNLRDRRVLVALNDESPIYHNVYSFDLYTDELSLVFHNKRFPARFAFDNDLNLRLVSSVEEDGAVVYFKPSAKADPRKLTSAKENWDLYLRVSAEDAPLTDPIAFTADNRQVYWKWGVDSDLGQLVVHEFGRPETNHVLYSAKKAEIASLFLHPTEKTVLALTEYYHKPEIFVANQTIYEDMQYLVDLRPYDSPMVVGVSRDFHTWLVTYLSDDKPFEFYLYRRWQKKAEYLFSTRPELNNRRLGKMVGFDFEARDGLRLQAYLSLPPTAALRLPGQVNASEVELAKQGLLPETPQKMVLLVHGGPHMRDVFEFSSLNTLLTDRGYAVLQVNFRGSTGFGKKLRNAGNGEWGRKMQFDLLDGVRWAVRHGVADPGSVAIMGGSYGGYATLVAMSLFAEDEAFACGVDIVGPSNLITLLETMPPYWMGMYHEMVKSLGADKVDEAGRQSLRSRSPLFHASQVKKPLLVLHGANDPRVKQAESDQFVLELQKNRIPVTYVLFGDEGHGFAKPQNTLAFAGFVETFLGACLQGAAEPYVLGQYNSSAKVIADASTPEHPLTTVSLPSPAPSRVMGYRRTNPVDAF</sequence>
<dbReference type="WBParaSite" id="L893_g3202.t1">
    <property type="protein sequence ID" value="L893_g3202.t1"/>
    <property type="gene ID" value="L893_g3202"/>
</dbReference>
<proteinExistence type="predicted"/>
<name>A0A1I8A1S4_9BILA</name>
<dbReference type="Proteomes" id="UP000095287">
    <property type="component" value="Unplaced"/>
</dbReference>
<accession>A0A1I8A1S4</accession>
<dbReference type="GO" id="GO:0004252">
    <property type="term" value="F:serine-type endopeptidase activity"/>
    <property type="evidence" value="ECO:0007669"/>
    <property type="project" value="TreeGrafter"/>
</dbReference>
<dbReference type="PANTHER" id="PTHR42776">
    <property type="entry name" value="SERINE PEPTIDASE S9 FAMILY MEMBER"/>
    <property type="match status" value="1"/>
</dbReference>
<dbReference type="SUPFAM" id="SSF82171">
    <property type="entry name" value="DPP6 N-terminal domain-like"/>
    <property type="match status" value="1"/>
</dbReference>
<dbReference type="PANTHER" id="PTHR42776:SF27">
    <property type="entry name" value="DIPEPTIDYL PEPTIDASE FAMILY MEMBER 6"/>
    <property type="match status" value="1"/>
</dbReference>
<dbReference type="SUPFAM" id="SSF53474">
    <property type="entry name" value="alpha/beta-Hydrolases"/>
    <property type="match status" value="1"/>
</dbReference>
<dbReference type="Gene3D" id="3.40.50.1820">
    <property type="entry name" value="alpha/beta hydrolase"/>
    <property type="match status" value="1"/>
</dbReference>
<evidence type="ECO:0000313" key="3">
    <source>
        <dbReference type="Proteomes" id="UP000095287"/>
    </source>
</evidence>
<feature type="domain" description="Peptidase S9 prolyl oligopeptidase catalytic" evidence="2">
    <location>
        <begin position="551"/>
        <end position="766"/>
    </location>
</feature>
<dbReference type="Pfam" id="PF00326">
    <property type="entry name" value="Peptidase_S9"/>
    <property type="match status" value="1"/>
</dbReference>